<evidence type="ECO:0000256" key="14">
    <source>
        <dbReference type="SAM" id="Phobius"/>
    </source>
</evidence>
<evidence type="ECO:0000256" key="6">
    <source>
        <dbReference type="ARBA" id="ARBA00022475"/>
    </source>
</evidence>
<evidence type="ECO:0000256" key="2">
    <source>
        <dbReference type="ARBA" id="ARBA00004536"/>
    </source>
</evidence>
<keyword evidence="9 14" id="KW-1133">Transmembrane helix</keyword>
<evidence type="ECO:0000256" key="13">
    <source>
        <dbReference type="SAM" id="MobiDB-lite"/>
    </source>
</evidence>
<protein>
    <recommendedName>
        <fullName evidence="5">Vezatin</fullName>
    </recommendedName>
</protein>
<feature type="transmembrane region" description="Helical" evidence="14">
    <location>
        <begin position="183"/>
        <end position="201"/>
    </location>
</feature>
<keyword evidence="7 14" id="KW-0812">Transmembrane</keyword>
<evidence type="ECO:0000256" key="9">
    <source>
        <dbReference type="ARBA" id="ARBA00022989"/>
    </source>
</evidence>
<keyword evidence="10" id="KW-0175">Coiled coil</keyword>
<name>A0ABR0EBL8_ZASCE</name>
<comment type="caution">
    <text evidence="16">The sequence shown here is derived from an EMBL/GenBank/DDBJ whole genome shotgun (WGS) entry which is preliminary data.</text>
</comment>
<dbReference type="EMBL" id="JAXOVC010000007">
    <property type="protein sequence ID" value="KAK4498894.1"/>
    <property type="molecule type" value="Genomic_DNA"/>
</dbReference>
<evidence type="ECO:0000313" key="17">
    <source>
        <dbReference type="Proteomes" id="UP001305779"/>
    </source>
</evidence>
<evidence type="ECO:0000256" key="4">
    <source>
        <dbReference type="ARBA" id="ARBA00007245"/>
    </source>
</evidence>
<reference evidence="16 17" key="1">
    <citation type="journal article" date="2023" name="G3 (Bethesda)">
        <title>A chromosome-level genome assembly of Zasmidium syzygii isolated from banana leaves.</title>
        <authorList>
            <person name="van Westerhoven A.C."/>
            <person name="Mehrabi R."/>
            <person name="Talebi R."/>
            <person name="Steentjes M.B.F."/>
            <person name="Corcolon B."/>
            <person name="Chong P.A."/>
            <person name="Kema G.H.J."/>
            <person name="Seidl M.F."/>
        </authorList>
    </citation>
    <scope>NUCLEOTIDE SEQUENCE [LARGE SCALE GENOMIC DNA]</scope>
    <source>
        <strain evidence="16 17">P124</strain>
    </source>
</reference>
<dbReference type="Pfam" id="PF12632">
    <property type="entry name" value="Vezatin"/>
    <property type="match status" value="1"/>
</dbReference>
<evidence type="ECO:0000256" key="8">
    <source>
        <dbReference type="ARBA" id="ARBA00022949"/>
    </source>
</evidence>
<keyword evidence="6" id="KW-1003">Cell membrane</keyword>
<evidence type="ECO:0000313" key="16">
    <source>
        <dbReference type="EMBL" id="KAK4498894.1"/>
    </source>
</evidence>
<dbReference type="Proteomes" id="UP001305779">
    <property type="component" value="Unassembled WGS sequence"/>
</dbReference>
<feature type="transmembrane region" description="Helical" evidence="14">
    <location>
        <begin position="148"/>
        <end position="167"/>
    </location>
</feature>
<evidence type="ECO:0000256" key="10">
    <source>
        <dbReference type="ARBA" id="ARBA00023054"/>
    </source>
</evidence>
<keyword evidence="17" id="KW-1185">Reference proteome</keyword>
<dbReference type="InterPro" id="IPR026859">
    <property type="entry name" value="Myosin-bd"/>
</dbReference>
<gene>
    <name evidence="16" type="ORF">PRZ48_009404</name>
</gene>
<evidence type="ECO:0000256" key="5">
    <source>
        <dbReference type="ARBA" id="ARBA00018125"/>
    </source>
</evidence>
<dbReference type="PANTHER" id="PTHR15989:SF5">
    <property type="entry name" value="VEZATIN"/>
    <property type="match status" value="1"/>
</dbReference>
<accession>A0ABR0EBL8</accession>
<dbReference type="InterPro" id="IPR026858">
    <property type="entry name" value="Vezatin"/>
</dbReference>
<sequence length="630" mass="69433">METIHADDSPLAAYLEGEGSFEPEPEDPTTTAVRTDVDDNPTNHAPSFAPPSKLAPRPRLKVPQLDPLHLNAPPQSAITRAHHAWSTAWNSRLGRADNARFMEHFRYIIVASQLLNEYLDHGTLNQSPTPCLGLDGASDDSSNPRFSASLYGAVATAIAALALAYLIQWSRNRRGTFWTKSRVTLALTVLAVVAFVGYQYGRRQWLKSLRRQAVEAASGLTTNWQAFELSSSSALSFIQEVELVSKGYRLSTPLPPASRIEESGTSRRCAKLRKSLHSAYASNIPACIEACTTLRALIDDDDLEKYFEVYDISPQDAKEAAGAEALSAIEDDMESLRALRVLSYRSGVLRRVTLCSLMALEADGGKPDMDRWEIATKSMRSLNQVISASTERIRKLLTDMEHINLPSPIKNNHTPSREKMRSQVRKISALSSGIRGLQAKMQILREETNHSIEQSDDLTDLGPSLMAQYESIGSDLKELMQAWEVGKQSLQSNIKQQEHRISMASSSNGIRSPVSSIGGLTAVDEDGSPADALRVLNGEPSKSNRSSMGTTASDEEMVFEAVAMPRQRASTLTREERIVKMHEERERQAQVRAKRDANTSMMRELESVINLRGPQKKTNGSGGGARITSV</sequence>
<evidence type="ECO:0000256" key="7">
    <source>
        <dbReference type="ARBA" id="ARBA00022692"/>
    </source>
</evidence>
<evidence type="ECO:0000256" key="11">
    <source>
        <dbReference type="ARBA" id="ARBA00023136"/>
    </source>
</evidence>
<keyword evidence="11 14" id="KW-0472">Membrane</keyword>
<comment type="similarity">
    <text evidence="4">Belongs to the vezatin family.</text>
</comment>
<evidence type="ECO:0000256" key="3">
    <source>
        <dbReference type="ARBA" id="ARBA00004651"/>
    </source>
</evidence>
<proteinExistence type="inferred from homology"/>
<keyword evidence="8" id="KW-0965">Cell junction</keyword>
<organism evidence="16 17">
    <name type="scientific">Zasmidium cellare</name>
    <name type="common">Wine cellar mold</name>
    <name type="synonym">Racodium cellare</name>
    <dbReference type="NCBI Taxonomy" id="395010"/>
    <lineage>
        <taxon>Eukaryota</taxon>
        <taxon>Fungi</taxon>
        <taxon>Dikarya</taxon>
        <taxon>Ascomycota</taxon>
        <taxon>Pezizomycotina</taxon>
        <taxon>Dothideomycetes</taxon>
        <taxon>Dothideomycetidae</taxon>
        <taxon>Mycosphaerellales</taxon>
        <taxon>Mycosphaerellaceae</taxon>
        <taxon>Zasmidium</taxon>
    </lineage>
</organism>
<evidence type="ECO:0000259" key="15">
    <source>
        <dbReference type="Pfam" id="PF12632"/>
    </source>
</evidence>
<dbReference type="PANTHER" id="PTHR15989">
    <property type="entry name" value="VEZATIN"/>
    <property type="match status" value="1"/>
</dbReference>
<feature type="domain" description="Myosin-binding" evidence="15">
    <location>
        <begin position="161"/>
        <end position="441"/>
    </location>
</feature>
<feature type="region of interest" description="Disordered" evidence="13">
    <location>
        <begin position="1"/>
        <end position="58"/>
    </location>
</feature>
<evidence type="ECO:0000256" key="12">
    <source>
        <dbReference type="ARBA" id="ARBA00023242"/>
    </source>
</evidence>
<comment type="subcellular location">
    <subcellularLocation>
        <location evidence="2">Cell junction</location>
        <location evidence="2">Adherens junction</location>
    </subcellularLocation>
    <subcellularLocation>
        <location evidence="3">Cell membrane</location>
        <topology evidence="3">Multi-pass membrane protein</topology>
    </subcellularLocation>
    <subcellularLocation>
        <location evidence="1">Nucleus</location>
    </subcellularLocation>
</comment>
<evidence type="ECO:0000256" key="1">
    <source>
        <dbReference type="ARBA" id="ARBA00004123"/>
    </source>
</evidence>
<keyword evidence="12" id="KW-0539">Nucleus</keyword>